<comment type="caution">
    <text evidence="2">The sequence shown here is derived from an EMBL/GenBank/DDBJ whole genome shotgun (WGS) entry which is preliminary data.</text>
</comment>
<dbReference type="AlphaFoldDB" id="A0A427XNR7"/>
<name>A0A427XNR7_9TREE</name>
<dbReference type="EMBL" id="RSCE01000008">
    <property type="protein sequence ID" value="RSH80453.1"/>
    <property type="molecule type" value="Genomic_DNA"/>
</dbReference>
<dbReference type="Gene3D" id="3.40.630.30">
    <property type="match status" value="1"/>
</dbReference>
<dbReference type="Proteomes" id="UP000279236">
    <property type="component" value="Unassembled WGS sequence"/>
</dbReference>
<dbReference type="PANTHER" id="PTHR43072:SF8">
    <property type="entry name" value="ACYLTRANSFERASE FABY-RELATED"/>
    <property type="match status" value="1"/>
</dbReference>
<dbReference type="SUPFAM" id="SSF55729">
    <property type="entry name" value="Acyl-CoA N-acyltransferases (Nat)"/>
    <property type="match status" value="1"/>
</dbReference>
<proteinExistence type="predicted"/>
<evidence type="ECO:0000313" key="2">
    <source>
        <dbReference type="EMBL" id="RSH80453.1"/>
    </source>
</evidence>
<dbReference type="Pfam" id="PF00583">
    <property type="entry name" value="Acetyltransf_1"/>
    <property type="match status" value="1"/>
</dbReference>
<dbReference type="RefSeq" id="XP_028475400.1">
    <property type="nucleotide sequence ID" value="XM_028624328.1"/>
</dbReference>
<dbReference type="InterPro" id="IPR000182">
    <property type="entry name" value="GNAT_dom"/>
</dbReference>
<reference evidence="2 3" key="1">
    <citation type="submission" date="2018-11" db="EMBL/GenBank/DDBJ databases">
        <title>Genome sequence of Apiotrichum porosum DSM 27194.</title>
        <authorList>
            <person name="Aliyu H."/>
            <person name="Gorte O."/>
            <person name="Ochsenreither K."/>
        </authorList>
    </citation>
    <scope>NUCLEOTIDE SEQUENCE [LARGE SCALE GENOMIC DNA]</scope>
    <source>
        <strain evidence="2 3">DSM 27194</strain>
    </source>
</reference>
<protein>
    <recommendedName>
        <fullName evidence="1">N-acetyltransferase domain-containing protein</fullName>
    </recommendedName>
</protein>
<evidence type="ECO:0000259" key="1">
    <source>
        <dbReference type="PROSITE" id="PS51186"/>
    </source>
</evidence>
<keyword evidence="3" id="KW-1185">Reference proteome</keyword>
<dbReference type="OrthoDB" id="2129362at2759"/>
<evidence type="ECO:0000313" key="3">
    <source>
        <dbReference type="Proteomes" id="UP000279236"/>
    </source>
</evidence>
<dbReference type="PROSITE" id="PS51186">
    <property type="entry name" value="GNAT"/>
    <property type="match status" value="1"/>
</dbReference>
<dbReference type="PANTHER" id="PTHR43072">
    <property type="entry name" value="N-ACETYLTRANSFERASE"/>
    <property type="match status" value="1"/>
</dbReference>
<dbReference type="GO" id="GO:0016747">
    <property type="term" value="F:acyltransferase activity, transferring groups other than amino-acyl groups"/>
    <property type="evidence" value="ECO:0007669"/>
    <property type="project" value="InterPro"/>
</dbReference>
<feature type="domain" description="N-acetyltransferase" evidence="1">
    <location>
        <begin position="13"/>
        <end position="175"/>
    </location>
</feature>
<dbReference type="GeneID" id="39593576"/>
<dbReference type="STRING" id="105984.A0A427XNR7"/>
<dbReference type="CDD" id="cd04301">
    <property type="entry name" value="NAT_SF"/>
    <property type="match status" value="1"/>
</dbReference>
<organism evidence="2 3">
    <name type="scientific">Apiotrichum porosum</name>
    <dbReference type="NCBI Taxonomy" id="105984"/>
    <lineage>
        <taxon>Eukaryota</taxon>
        <taxon>Fungi</taxon>
        <taxon>Dikarya</taxon>
        <taxon>Basidiomycota</taxon>
        <taxon>Agaricomycotina</taxon>
        <taxon>Tremellomycetes</taxon>
        <taxon>Trichosporonales</taxon>
        <taxon>Trichosporonaceae</taxon>
        <taxon>Apiotrichum</taxon>
    </lineage>
</organism>
<accession>A0A427XNR7</accession>
<dbReference type="InterPro" id="IPR016181">
    <property type="entry name" value="Acyl_CoA_acyltransferase"/>
</dbReference>
<gene>
    <name evidence="2" type="ORF">EHS24_009033</name>
</gene>
<sequence length="194" mass="20871">MAASSRNPGGFGFTIRAAAVEDLAAITAIYGHHVLAGVATFELEPPSVAEMTERYDKTRSFNMPYLVAVGRSVPDAPEEVAGYAYAGKYHQRIAYENTVEDSIFLSPKFTGRGLGPLLLTALIDECTSLGYRQMMSLIAEPAGAGAASAHIHKKMGFRTVGTLDKVGWKMNRWLDVGLFQRPLGPGSITPPHTA</sequence>